<evidence type="ECO:0000256" key="1">
    <source>
        <dbReference type="ARBA" id="ARBA00038420"/>
    </source>
</evidence>
<dbReference type="PANTHER" id="PTHR21666">
    <property type="entry name" value="PEPTIDASE-RELATED"/>
    <property type="match status" value="1"/>
</dbReference>
<dbReference type="Gene3D" id="2.70.70.10">
    <property type="entry name" value="Glucose Permease (Domain IIA)"/>
    <property type="match status" value="1"/>
</dbReference>
<dbReference type="InterPro" id="IPR018392">
    <property type="entry name" value="LysM"/>
</dbReference>
<dbReference type="CDD" id="cd00118">
    <property type="entry name" value="LysM"/>
    <property type="match status" value="1"/>
</dbReference>
<keyword evidence="2" id="KW-0732">Signal</keyword>
<sequence precursor="true">MKRHHITTYVLAVLALAGCSNNYNTPAPISTAKNDVPKIAKNHYNTTKGANNAHRNRVLHHSSTHTVHRALKSVRKNYRKNLIQNNNQLTCTHRYDPALQNSYTQQTYIVHPGDTLFYIAWLTGNNIYDLMQRNHIHRSSNLSVGQKLKLSHKNHLDFAVKHTITVAKIRNSKNLTTLSSSMKPTLKYINTFNIKNKKTKENTPNVAKIAFTHHDTIIHLATPKTKKTKFKNQPIAQTMSNHTSLADNWHWPSDGKIINFFSSGEGGNKGIDIAGTDGNLVVAAAYGRVVYTGHALRGYGNLIIIKHNNNYLSAYAHNAYVYVHNQQIVCLGQKIATMGKSGTNSVRLHFEIRYKGKSVNPLLYLPQR</sequence>
<evidence type="ECO:0000259" key="3">
    <source>
        <dbReference type="PROSITE" id="PS51782"/>
    </source>
</evidence>
<proteinExistence type="inferred from homology"/>
<dbReference type="InterPro" id="IPR011055">
    <property type="entry name" value="Dup_hybrid_motif"/>
</dbReference>
<protein>
    <submittedName>
        <fullName evidence="4">Murein hydrolase activator NlpD</fullName>
    </submittedName>
</protein>
<accession>A0A451D9D1</accession>
<dbReference type="NCBIfam" id="NF008123">
    <property type="entry name" value="PRK10871.1"/>
    <property type="match status" value="1"/>
</dbReference>
<dbReference type="AlphaFoldDB" id="A0A451D9D1"/>
<reference evidence="4 5" key="1">
    <citation type="submission" date="2019-02" db="EMBL/GenBank/DDBJ databases">
        <authorList>
            <person name="Manzano-Marin A."/>
            <person name="Manzano-Marin A."/>
        </authorList>
    </citation>
    <scope>NUCLEOTIDE SEQUENCE [LARGE SCALE GENOMIC DNA]</scope>
    <source>
        <strain evidence="4 5">ErCikochiana</strain>
    </source>
</reference>
<feature type="chain" id="PRO_5019513287" evidence="2">
    <location>
        <begin position="23"/>
        <end position="368"/>
    </location>
</feature>
<name>A0A451D9D1_9GAMM</name>
<dbReference type="CDD" id="cd12797">
    <property type="entry name" value="M23_peptidase"/>
    <property type="match status" value="1"/>
</dbReference>
<feature type="signal peptide" evidence="2">
    <location>
        <begin position="1"/>
        <end position="22"/>
    </location>
</feature>
<dbReference type="SMART" id="SM00257">
    <property type="entry name" value="LysM"/>
    <property type="match status" value="1"/>
</dbReference>
<dbReference type="InterPro" id="IPR016047">
    <property type="entry name" value="M23ase_b-sheet_dom"/>
</dbReference>
<dbReference type="PROSITE" id="PS51257">
    <property type="entry name" value="PROKAR_LIPOPROTEIN"/>
    <property type="match status" value="1"/>
</dbReference>
<dbReference type="GO" id="GO:0004222">
    <property type="term" value="F:metalloendopeptidase activity"/>
    <property type="evidence" value="ECO:0007669"/>
    <property type="project" value="TreeGrafter"/>
</dbReference>
<dbReference type="Proteomes" id="UP000294368">
    <property type="component" value="Chromosome"/>
</dbReference>
<organism evidence="4 5">
    <name type="scientific">Candidatus Erwinia haradaeae</name>
    <dbReference type="NCBI Taxonomy" id="1922217"/>
    <lineage>
        <taxon>Bacteria</taxon>
        <taxon>Pseudomonadati</taxon>
        <taxon>Pseudomonadota</taxon>
        <taxon>Gammaproteobacteria</taxon>
        <taxon>Enterobacterales</taxon>
        <taxon>Erwiniaceae</taxon>
        <taxon>Erwinia</taxon>
    </lineage>
</organism>
<dbReference type="Pfam" id="PF01476">
    <property type="entry name" value="LysM"/>
    <property type="match status" value="1"/>
</dbReference>
<dbReference type="Pfam" id="PF01551">
    <property type="entry name" value="Peptidase_M23"/>
    <property type="match status" value="1"/>
</dbReference>
<comment type="similarity">
    <text evidence="1">Belongs to the E.coli NlpD/Haemophilus LppB family.</text>
</comment>
<evidence type="ECO:0000256" key="2">
    <source>
        <dbReference type="SAM" id="SignalP"/>
    </source>
</evidence>
<feature type="domain" description="LysM" evidence="3">
    <location>
        <begin position="106"/>
        <end position="150"/>
    </location>
</feature>
<dbReference type="GO" id="GO:0009279">
    <property type="term" value="C:cell outer membrane"/>
    <property type="evidence" value="ECO:0007669"/>
    <property type="project" value="TreeGrafter"/>
</dbReference>
<dbReference type="EMBL" id="LR217715">
    <property type="protein sequence ID" value="VFP82900.1"/>
    <property type="molecule type" value="Genomic_DNA"/>
</dbReference>
<dbReference type="PROSITE" id="PS51782">
    <property type="entry name" value="LYSM"/>
    <property type="match status" value="1"/>
</dbReference>
<dbReference type="InterPro" id="IPR050570">
    <property type="entry name" value="Cell_wall_metabolism_enzyme"/>
</dbReference>
<dbReference type="SUPFAM" id="SSF51261">
    <property type="entry name" value="Duplicated hybrid motif"/>
    <property type="match status" value="1"/>
</dbReference>
<evidence type="ECO:0000313" key="4">
    <source>
        <dbReference type="EMBL" id="VFP82900.1"/>
    </source>
</evidence>
<dbReference type="InterPro" id="IPR036779">
    <property type="entry name" value="LysM_dom_sf"/>
</dbReference>
<dbReference type="PANTHER" id="PTHR21666:SF263">
    <property type="entry name" value="MUREIN HYDROLASE ACTIVATOR NLPD"/>
    <property type="match status" value="1"/>
</dbReference>
<evidence type="ECO:0000313" key="5">
    <source>
        <dbReference type="Proteomes" id="UP000294368"/>
    </source>
</evidence>
<gene>
    <name evidence="4" type="primary">nlpD</name>
    <name evidence="4" type="ORF">ERCIKOCA2762_139</name>
</gene>
<dbReference type="Gene3D" id="3.10.350.10">
    <property type="entry name" value="LysM domain"/>
    <property type="match status" value="1"/>
</dbReference>
<keyword evidence="4" id="KW-0378">Hydrolase</keyword>
<dbReference type="GO" id="GO:0032153">
    <property type="term" value="C:cell division site"/>
    <property type="evidence" value="ECO:0007669"/>
    <property type="project" value="TreeGrafter"/>
</dbReference>